<dbReference type="FunFam" id="3.30.160.60:FF:000207">
    <property type="entry name" value="zinc finger protein SNAI2"/>
    <property type="match status" value="1"/>
</dbReference>
<feature type="region of interest" description="Disordered" evidence="10">
    <location>
        <begin position="655"/>
        <end position="699"/>
    </location>
</feature>
<dbReference type="Gene3D" id="3.30.160.60">
    <property type="entry name" value="Classic Zinc Finger"/>
    <property type="match status" value="4"/>
</dbReference>
<dbReference type="GO" id="GO:0005634">
    <property type="term" value="C:nucleus"/>
    <property type="evidence" value="ECO:0007669"/>
    <property type="project" value="UniProtKB-SubCell"/>
</dbReference>
<feature type="region of interest" description="Disordered" evidence="10">
    <location>
        <begin position="259"/>
        <end position="313"/>
    </location>
</feature>
<dbReference type="SUPFAM" id="SSF57667">
    <property type="entry name" value="beta-beta-alpha zinc fingers"/>
    <property type="match status" value="3"/>
</dbReference>
<evidence type="ECO:0000256" key="5">
    <source>
        <dbReference type="ARBA" id="ARBA00022833"/>
    </source>
</evidence>
<feature type="region of interest" description="Disordered" evidence="10">
    <location>
        <begin position="216"/>
        <end position="240"/>
    </location>
</feature>
<evidence type="ECO:0000256" key="6">
    <source>
        <dbReference type="ARBA" id="ARBA00023125"/>
    </source>
</evidence>
<keyword evidence="7" id="KW-0539">Nucleus</keyword>
<dbReference type="PANTHER" id="PTHR24388:SF54">
    <property type="entry name" value="PROTEIN ESCARGOT"/>
    <property type="match status" value="1"/>
</dbReference>
<reference evidence="12" key="1">
    <citation type="journal article" date="2023" name="G3 (Bethesda)">
        <title>A reference genome for the long-term kleptoplast-retaining sea slug Elysia crispata morphotype clarki.</title>
        <authorList>
            <person name="Eastman K.E."/>
            <person name="Pendleton A.L."/>
            <person name="Shaikh M.A."/>
            <person name="Suttiyut T."/>
            <person name="Ogas R."/>
            <person name="Tomko P."/>
            <person name="Gavelis G."/>
            <person name="Widhalm J.R."/>
            <person name="Wisecaver J.H."/>
        </authorList>
    </citation>
    <scope>NUCLEOTIDE SEQUENCE</scope>
    <source>
        <strain evidence="12">ECLA1</strain>
    </source>
</reference>
<evidence type="ECO:0000256" key="10">
    <source>
        <dbReference type="SAM" id="MobiDB-lite"/>
    </source>
</evidence>
<feature type="region of interest" description="Disordered" evidence="10">
    <location>
        <begin position="143"/>
        <end position="202"/>
    </location>
</feature>
<feature type="compositionally biased region" description="Low complexity" evidence="10">
    <location>
        <begin position="225"/>
        <end position="240"/>
    </location>
</feature>
<feature type="compositionally biased region" description="Basic and acidic residues" evidence="10">
    <location>
        <begin position="655"/>
        <end position="678"/>
    </location>
</feature>
<dbReference type="InterPro" id="IPR050527">
    <property type="entry name" value="Snail/Krueppel_Znf"/>
</dbReference>
<dbReference type="FunFam" id="3.30.160.60:FF:000942">
    <property type="entry name" value="Snail zinc finger protein"/>
    <property type="match status" value="1"/>
</dbReference>
<dbReference type="PANTHER" id="PTHR24388">
    <property type="entry name" value="ZINC FINGER PROTEIN"/>
    <property type="match status" value="1"/>
</dbReference>
<dbReference type="SMART" id="SM00355">
    <property type="entry name" value="ZnF_C2H2"/>
    <property type="match status" value="5"/>
</dbReference>
<dbReference type="GO" id="GO:0000978">
    <property type="term" value="F:RNA polymerase II cis-regulatory region sequence-specific DNA binding"/>
    <property type="evidence" value="ECO:0007669"/>
    <property type="project" value="TreeGrafter"/>
</dbReference>
<comment type="subcellular location">
    <subcellularLocation>
        <location evidence="1">Nucleus</location>
    </subcellularLocation>
</comment>
<evidence type="ECO:0000259" key="11">
    <source>
        <dbReference type="PROSITE" id="PS50157"/>
    </source>
</evidence>
<comment type="similarity">
    <text evidence="8">Belongs to the snail C2H2-type zinc-finger protein family.</text>
</comment>
<dbReference type="InterPro" id="IPR013087">
    <property type="entry name" value="Znf_C2H2_type"/>
</dbReference>
<feature type="domain" description="C2H2-type" evidence="11">
    <location>
        <begin position="711"/>
        <end position="733"/>
    </location>
</feature>
<evidence type="ECO:0000313" key="13">
    <source>
        <dbReference type="Proteomes" id="UP001283361"/>
    </source>
</evidence>
<keyword evidence="4 9" id="KW-0863">Zinc-finger</keyword>
<keyword evidence="2" id="KW-0479">Metal-binding</keyword>
<evidence type="ECO:0000256" key="4">
    <source>
        <dbReference type="ARBA" id="ARBA00022771"/>
    </source>
</evidence>
<organism evidence="12 13">
    <name type="scientific">Elysia crispata</name>
    <name type="common">lettuce slug</name>
    <dbReference type="NCBI Taxonomy" id="231223"/>
    <lineage>
        <taxon>Eukaryota</taxon>
        <taxon>Metazoa</taxon>
        <taxon>Spiralia</taxon>
        <taxon>Lophotrochozoa</taxon>
        <taxon>Mollusca</taxon>
        <taxon>Gastropoda</taxon>
        <taxon>Heterobranchia</taxon>
        <taxon>Euthyneura</taxon>
        <taxon>Panpulmonata</taxon>
        <taxon>Sacoglossa</taxon>
        <taxon>Placobranchoidea</taxon>
        <taxon>Plakobranchidae</taxon>
        <taxon>Elysia</taxon>
    </lineage>
</organism>
<evidence type="ECO:0000256" key="1">
    <source>
        <dbReference type="ARBA" id="ARBA00004123"/>
    </source>
</evidence>
<dbReference type="GO" id="GO:0008270">
    <property type="term" value="F:zinc ion binding"/>
    <property type="evidence" value="ECO:0007669"/>
    <property type="project" value="UniProtKB-KW"/>
</dbReference>
<keyword evidence="3" id="KW-0677">Repeat</keyword>
<dbReference type="PROSITE" id="PS50157">
    <property type="entry name" value="ZINC_FINGER_C2H2_2"/>
    <property type="match status" value="5"/>
</dbReference>
<evidence type="ECO:0000256" key="7">
    <source>
        <dbReference type="ARBA" id="ARBA00023242"/>
    </source>
</evidence>
<comment type="caution">
    <text evidence="12">The sequence shown here is derived from an EMBL/GenBank/DDBJ whole genome shotgun (WGS) entry which is preliminary data.</text>
</comment>
<evidence type="ECO:0000256" key="8">
    <source>
        <dbReference type="ARBA" id="ARBA00037948"/>
    </source>
</evidence>
<evidence type="ECO:0000256" key="3">
    <source>
        <dbReference type="ARBA" id="ARBA00022737"/>
    </source>
</evidence>
<evidence type="ECO:0000256" key="9">
    <source>
        <dbReference type="PROSITE-ProRule" id="PRU00042"/>
    </source>
</evidence>
<feature type="domain" description="C2H2-type" evidence="11">
    <location>
        <begin position="796"/>
        <end position="823"/>
    </location>
</feature>
<feature type="region of interest" description="Disordered" evidence="10">
    <location>
        <begin position="331"/>
        <end position="367"/>
    </location>
</feature>
<feature type="compositionally biased region" description="Polar residues" evidence="10">
    <location>
        <begin position="168"/>
        <end position="180"/>
    </location>
</feature>
<proteinExistence type="inferred from homology"/>
<feature type="compositionally biased region" description="Polar residues" evidence="10">
    <location>
        <begin position="259"/>
        <end position="275"/>
    </location>
</feature>
<dbReference type="InterPro" id="IPR036236">
    <property type="entry name" value="Znf_C2H2_sf"/>
</dbReference>
<dbReference type="PROSITE" id="PS00028">
    <property type="entry name" value="ZINC_FINGER_C2H2_1"/>
    <property type="match status" value="3"/>
</dbReference>
<evidence type="ECO:0000313" key="12">
    <source>
        <dbReference type="EMBL" id="KAK3777774.1"/>
    </source>
</evidence>
<dbReference type="Pfam" id="PF00096">
    <property type="entry name" value="zf-C2H2"/>
    <property type="match status" value="5"/>
</dbReference>
<keyword evidence="6" id="KW-0238">DNA-binding</keyword>
<keyword evidence="5" id="KW-0862">Zinc</keyword>
<feature type="compositionally biased region" description="Low complexity" evidence="10">
    <location>
        <begin position="181"/>
        <end position="195"/>
    </location>
</feature>
<feature type="compositionally biased region" description="Polar residues" evidence="10">
    <location>
        <begin position="681"/>
        <end position="698"/>
    </location>
</feature>
<feature type="domain" description="C2H2-type" evidence="11">
    <location>
        <begin position="824"/>
        <end position="856"/>
    </location>
</feature>
<dbReference type="FunFam" id="3.30.160.60:FF:000693">
    <property type="entry name" value="Snail family zinc finger 1a"/>
    <property type="match status" value="1"/>
</dbReference>
<feature type="compositionally biased region" description="Polar residues" evidence="10">
    <location>
        <begin position="143"/>
        <end position="160"/>
    </location>
</feature>
<dbReference type="EMBL" id="JAWDGP010003058">
    <property type="protein sequence ID" value="KAK3777774.1"/>
    <property type="molecule type" value="Genomic_DNA"/>
</dbReference>
<dbReference type="AlphaFoldDB" id="A0AAE0ZY19"/>
<protein>
    <recommendedName>
        <fullName evidence="11">C2H2-type domain-containing protein</fullName>
    </recommendedName>
</protein>
<dbReference type="FunFam" id="3.30.160.60:FF:000860">
    <property type="entry name" value="zinc finger protein SNAI2"/>
    <property type="match status" value="1"/>
</dbReference>
<feature type="domain" description="C2H2-type" evidence="11">
    <location>
        <begin position="768"/>
        <end position="795"/>
    </location>
</feature>
<gene>
    <name evidence="12" type="ORF">RRG08_038024</name>
</gene>
<sequence length="856" mass="94268">MTTHSPPVVLNFSENLNRLCSESSVTNKQGERPRVKASCQPQSTRKALWRPVDLMDKPLKLVDTTLQTYVVPKVEHSSNHDQELLDHNDNISNTAHMNTSNGAKPKLNFCDSASSCLDTEQNVHPNKMNPVAVRTPSVVHSATSLGLASNSSRSVAYSNRKSQDRSDFNNGQIPRASSNVSQASSPIPSASPDSSGIDLNLDDTGYDSFSGVPVAKANSDTRHGNAYTTFNNNNNKDSTIDSTTTQEIEHRVFEAESSCSNHLNTSSKQHFNCQKQENDRKQKRKHNTSEGDNSQTYLCKKEKPSPCHQRLNSPMNLIIAKEELSVKEGIITDKRKGQSFSAPGQGESDEKRSPQCSSLRENDKTYSKVHSPIEQLIKPTPVQVQRQSQPLRIPELQAPTSTCGVSWSGHLASQAPRPHPALTANYLRLFPQTPSSLHMAALYAQLYPGLEHTLGMPFTHISQHGIREATKEKQIQSNYNQQHTNFQPVQTFPMIPPSIPPSLAIYIQDSLLASRINQSRQPHMNIPPRIDHQFPLVQESPKTVNMLHINTINSLPLASPPHAMLYPFAKPPLSSPTSPNCLTSPSSVNSGSSDRNGGTIFHDYSMKSKAGVLSGYGNFNANIPRAFFKSEGLHFPNGAIGTNNAMIYSDISKSNDHVSKKSGRPDAAKSMEQSHPKDSTVPISLGSSHESRGQNINLEMNGKGGVNGARYQCSSCGKSYSTCGGLSKHREFHCALHVKKQFSCQVCDKAYSSLGALKMHIRTHTLPCKCPTCGKAFSRPWLLQGHVRTHTGEKPFRCSHCGRAFADRSNLRAHLQTHADVKRYSCRTCSKTFSRMSLLTKHEDGCSLAAGQHNKM</sequence>
<dbReference type="Proteomes" id="UP001283361">
    <property type="component" value="Unassembled WGS sequence"/>
</dbReference>
<accession>A0AAE0ZY19</accession>
<dbReference type="GO" id="GO:0000981">
    <property type="term" value="F:DNA-binding transcription factor activity, RNA polymerase II-specific"/>
    <property type="evidence" value="ECO:0007669"/>
    <property type="project" value="TreeGrafter"/>
</dbReference>
<feature type="domain" description="C2H2-type" evidence="11">
    <location>
        <begin position="742"/>
        <end position="765"/>
    </location>
</feature>
<evidence type="ECO:0000256" key="2">
    <source>
        <dbReference type="ARBA" id="ARBA00022723"/>
    </source>
</evidence>
<name>A0AAE0ZY19_9GAST</name>
<keyword evidence="13" id="KW-1185">Reference proteome</keyword>